<protein>
    <submittedName>
        <fullName evidence="1">Uncharacterized protein</fullName>
    </submittedName>
</protein>
<organism evidence="1 2">
    <name type="scientific">Potamilus streckersoni</name>
    <dbReference type="NCBI Taxonomy" id="2493646"/>
    <lineage>
        <taxon>Eukaryota</taxon>
        <taxon>Metazoa</taxon>
        <taxon>Spiralia</taxon>
        <taxon>Lophotrochozoa</taxon>
        <taxon>Mollusca</taxon>
        <taxon>Bivalvia</taxon>
        <taxon>Autobranchia</taxon>
        <taxon>Heteroconchia</taxon>
        <taxon>Palaeoheterodonta</taxon>
        <taxon>Unionida</taxon>
        <taxon>Unionoidea</taxon>
        <taxon>Unionidae</taxon>
        <taxon>Ambleminae</taxon>
        <taxon>Lampsilini</taxon>
        <taxon>Potamilus</taxon>
    </lineage>
</organism>
<dbReference type="EMBL" id="JAEAOA010001797">
    <property type="protein sequence ID" value="KAK3597607.1"/>
    <property type="molecule type" value="Genomic_DNA"/>
</dbReference>
<reference evidence="1" key="2">
    <citation type="journal article" date="2021" name="Genome Biol. Evol.">
        <title>Developing a high-quality reference genome for a parasitic bivalve with doubly uniparental inheritance (Bivalvia: Unionida).</title>
        <authorList>
            <person name="Smith C.H."/>
        </authorList>
    </citation>
    <scope>NUCLEOTIDE SEQUENCE</scope>
    <source>
        <strain evidence="1">CHS0354</strain>
        <tissue evidence="1">Mantle</tissue>
    </source>
</reference>
<gene>
    <name evidence="1" type="ORF">CHS0354_030153</name>
</gene>
<accession>A0AAE0SSV8</accession>
<reference evidence="1" key="3">
    <citation type="submission" date="2023-05" db="EMBL/GenBank/DDBJ databases">
        <authorList>
            <person name="Smith C.H."/>
        </authorList>
    </citation>
    <scope>NUCLEOTIDE SEQUENCE</scope>
    <source>
        <strain evidence="1">CHS0354</strain>
        <tissue evidence="1">Mantle</tissue>
    </source>
</reference>
<comment type="caution">
    <text evidence="1">The sequence shown here is derived from an EMBL/GenBank/DDBJ whole genome shotgun (WGS) entry which is preliminary data.</text>
</comment>
<proteinExistence type="predicted"/>
<evidence type="ECO:0000313" key="1">
    <source>
        <dbReference type="EMBL" id="KAK3597607.1"/>
    </source>
</evidence>
<reference evidence="1" key="1">
    <citation type="journal article" date="2021" name="Genome Biol. Evol.">
        <title>A High-Quality Reference Genome for a Parasitic Bivalve with Doubly Uniparental Inheritance (Bivalvia: Unionida).</title>
        <authorList>
            <person name="Smith C.H."/>
        </authorList>
    </citation>
    <scope>NUCLEOTIDE SEQUENCE</scope>
    <source>
        <strain evidence="1">CHS0354</strain>
    </source>
</reference>
<keyword evidence="2" id="KW-1185">Reference proteome</keyword>
<evidence type="ECO:0000313" key="2">
    <source>
        <dbReference type="Proteomes" id="UP001195483"/>
    </source>
</evidence>
<dbReference type="Proteomes" id="UP001195483">
    <property type="component" value="Unassembled WGS sequence"/>
</dbReference>
<name>A0AAE0SSV8_9BIVA</name>
<dbReference type="AlphaFoldDB" id="A0AAE0SSV8"/>
<sequence length="119" mass="13697">MTHLPLAKSTKGQSTTVSVYRRKPRGFNQLSRLEYRDSVASDLLQLIHRTRKAIWRTLRIQQVSVFLKSQSDLRARTTVVGYLRDRWQGQKVQGGDDTKVTIRDNYLIFSVSTEVSSVV</sequence>